<evidence type="ECO:0000256" key="1">
    <source>
        <dbReference type="SAM" id="SignalP"/>
    </source>
</evidence>
<accession>A0A1I3WV13</accession>
<sequence length="183" mass="19050">MKHLNLSPKSNSFARCALYGAAILGTAFGLSGTAQAGPKIFAYLGQTITFNGTVDNPSNNVDPFTVELFSTGNECLRIAVTAQGGDLEGTLVAPDGRVWQDDDGNGSLRPLIKAITTKRGWHILRLSSFNGSSIYADFTVQVARLASSDPACASPTGVTAFSTVNHSAKPAGGAEFPANVTGR</sequence>
<reference evidence="2 3" key="1">
    <citation type="submission" date="2016-10" db="EMBL/GenBank/DDBJ databases">
        <authorList>
            <person name="de Groot N.N."/>
        </authorList>
    </citation>
    <scope>NUCLEOTIDE SEQUENCE [LARGE SCALE GENOMIC DNA]</scope>
    <source>
        <strain evidence="2 3">NE2</strain>
    </source>
</reference>
<proteinExistence type="predicted"/>
<protein>
    <submittedName>
        <fullName evidence="2">Uncharacterized protein</fullName>
    </submittedName>
</protein>
<dbReference type="RefSeq" id="WP_139223497.1">
    <property type="nucleotide sequence ID" value="NZ_FOSN01000002.1"/>
</dbReference>
<feature type="chain" id="PRO_5011510125" evidence="1">
    <location>
        <begin position="37"/>
        <end position="183"/>
    </location>
</feature>
<dbReference type="OrthoDB" id="8451097at2"/>
<keyword evidence="1" id="KW-0732">Signal</keyword>
<dbReference type="EMBL" id="FOSN01000002">
    <property type="protein sequence ID" value="SFK10727.1"/>
    <property type="molecule type" value="Genomic_DNA"/>
</dbReference>
<dbReference type="Proteomes" id="UP000198755">
    <property type="component" value="Unassembled WGS sequence"/>
</dbReference>
<evidence type="ECO:0000313" key="2">
    <source>
        <dbReference type="EMBL" id="SFK10727.1"/>
    </source>
</evidence>
<dbReference type="AlphaFoldDB" id="A0A1I3WV13"/>
<feature type="signal peptide" evidence="1">
    <location>
        <begin position="1"/>
        <end position="36"/>
    </location>
</feature>
<organism evidence="2 3">
    <name type="scientific">Methylocapsa palsarum</name>
    <dbReference type="NCBI Taxonomy" id="1612308"/>
    <lineage>
        <taxon>Bacteria</taxon>
        <taxon>Pseudomonadati</taxon>
        <taxon>Pseudomonadota</taxon>
        <taxon>Alphaproteobacteria</taxon>
        <taxon>Hyphomicrobiales</taxon>
        <taxon>Beijerinckiaceae</taxon>
        <taxon>Methylocapsa</taxon>
    </lineage>
</organism>
<gene>
    <name evidence="2" type="ORF">SAMN05444581_102128</name>
</gene>
<keyword evidence="3" id="KW-1185">Reference proteome</keyword>
<name>A0A1I3WV13_9HYPH</name>
<evidence type="ECO:0000313" key="3">
    <source>
        <dbReference type="Proteomes" id="UP000198755"/>
    </source>
</evidence>